<organism evidence="2 3">
    <name type="scientific">Prymnesium parvum</name>
    <name type="common">Toxic golden alga</name>
    <dbReference type="NCBI Taxonomy" id="97485"/>
    <lineage>
        <taxon>Eukaryota</taxon>
        <taxon>Haptista</taxon>
        <taxon>Haptophyta</taxon>
        <taxon>Prymnesiophyceae</taxon>
        <taxon>Prymnesiales</taxon>
        <taxon>Prymnesiaceae</taxon>
        <taxon>Prymnesium</taxon>
    </lineage>
</organism>
<name>A0AB34J6V2_PRYPA</name>
<feature type="compositionally biased region" description="Low complexity" evidence="1">
    <location>
        <begin position="415"/>
        <end position="427"/>
    </location>
</feature>
<dbReference type="Proteomes" id="UP001515480">
    <property type="component" value="Unassembled WGS sequence"/>
</dbReference>
<gene>
    <name evidence="2" type="ORF">AB1Y20_004243</name>
</gene>
<keyword evidence="3" id="KW-1185">Reference proteome</keyword>
<evidence type="ECO:0000313" key="3">
    <source>
        <dbReference type="Proteomes" id="UP001515480"/>
    </source>
</evidence>
<dbReference type="SUPFAM" id="SSF47473">
    <property type="entry name" value="EF-hand"/>
    <property type="match status" value="1"/>
</dbReference>
<dbReference type="EMBL" id="JBGBPQ010000012">
    <property type="protein sequence ID" value="KAL1515182.1"/>
    <property type="molecule type" value="Genomic_DNA"/>
</dbReference>
<sequence>MALFEALHGSFFEAIQHPRASVSSPRRKDARRSTSASVVDEESFSFQGHGRVSRQLDVFERWRPLTSEASSRRSGRIDHLGMPIYPFGKGRFKYARTYTIVYEHTKRDFHVGLRKEHRRQLLKDMKKSADFSCQGLRRLNSIFAQASGGNRWVVGRRTFQLVLSRHGVRDVILQQRLFNDLSLEDNGKIDYRDFICVLVIASRDSVEDKMDALFDVHEADGRSDGITISELLHVIMLEQRDEDRELIATALELMATEIREHQHSEQDDYWTPSHSVGLQRAEVRRALKEVPVVREFFEKVFAINTGPLLTKSGGIPTSRTTSHSSSRPVSRMSQTRHDHYRERHCSTISFDQSAACLVQSFSPTSTWSPPPTPDIKPSTPNGMPVPDDRPLLSGFRRPTLQSSFRARPSRTSFAPTPSRGSTSGTSSEPALKGLWYTRDPAVHGLLRSYSAKLRASEVVKTPINEEAETMLRSMLENIGTGDATSNAIMASAQARLAKASVGDDKEYVARALFQKSSSNLRESLASPSGSSKGKAMQANEPPDIRGRRRTTLARHHSGVNMGLKELQIRATMWSDSSRPVSPGAPVPAETTLDSFVPDE</sequence>
<reference evidence="2 3" key="1">
    <citation type="journal article" date="2024" name="Science">
        <title>Giant polyketide synthase enzymes in the biosynthesis of giant marine polyether toxins.</title>
        <authorList>
            <person name="Fallon T.R."/>
            <person name="Shende V.V."/>
            <person name="Wierzbicki I.H."/>
            <person name="Pendleton A.L."/>
            <person name="Watervoot N.F."/>
            <person name="Auber R.P."/>
            <person name="Gonzalez D.J."/>
            <person name="Wisecaver J.H."/>
            <person name="Moore B.S."/>
        </authorList>
    </citation>
    <scope>NUCLEOTIDE SEQUENCE [LARGE SCALE GENOMIC DNA]</scope>
    <source>
        <strain evidence="2 3">12B1</strain>
    </source>
</reference>
<evidence type="ECO:0000313" key="2">
    <source>
        <dbReference type="EMBL" id="KAL1515182.1"/>
    </source>
</evidence>
<feature type="compositionally biased region" description="Basic residues" evidence="1">
    <location>
        <begin position="546"/>
        <end position="557"/>
    </location>
</feature>
<comment type="caution">
    <text evidence="2">The sequence shown here is derived from an EMBL/GenBank/DDBJ whole genome shotgun (WGS) entry which is preliminary data.</text>
</comment>
<evidence type="ECO:0000256" key="1">
    <source>
        <dbReference type="SAM" id="MobiDB-lite"/>
    </source>
</evidence>
<accession>A0AB34J6V2</accession>
<feature type="region of interest" description="Disordered" evidence="1">
    <location>
        <begin position="361"/>
        <end position="387"/>
    </location>
</feature>
<evidence type="ECO:0008006" key="4">
    <source>
        <dbReference type="Google" id="ProtNLM"/>
    </source>
</evidence>
<dbReference type="AlphaFoldDB" id="A0AB34J6V2"/>
<feature type="region of interest" description="Disordered" evidence="1">
    <location>
        <begin position="399"/>
        <end position="431"/>
    </location>
</feature>
<protein>
    <recommendedName>
        <fullName evidence="4">Calmodulin</fullName>
    </recommendedName>
</protein>
<feature type="compositionally biased region" description="Polar residues" evidence="1">
    <location>
        <begin position="519"/>
        <end position="531"/>
    </location>
</feature>
<feature type="region of interest" description="Disordered" evidence="1">
    <location>
        <begin position="519"/>
        <end position="599"/>
    </location>
</feature>
<feature type="compositionally biased region" description="Low complexity" evidence="1">
    <location>
        <begin position="317"/>
        <end position="333"/>
    </location>
</feature>
<dbReference type="InterPro" id="IPR011992">
    <property type="entry name" value="EF-hand-dom_pair"/>
</dbReference>
<dbReference type="Gene3D" id="1.10.238.10">
    <property type="entry name" value="EF-hand"/>
    <property type="match status" value="1"/>
</dbReference>
<feature type="compositionally biased region" description="Polar residues" evidence="1">
    <location>
        <begin position="399"/>
        <end position="414"/>
    </location>
</feature>
<feature type="region of interest" description="Disordered" evidence="1">
    <location>
        <begin position="309"/>
        <end position="337"/>
    </location>
</feature>
<proteinExistence type="predicted"/>